<evidence type="ECO:0000313" key="2">
    <source>
        <dbReference type="Proteomes" id="UP000001695"/>
    </source>
</evidence>
<dbReference type="Proteomes" id="UP000001695">
    <property type="component" value="Chromosome"/>
</dbReference>
<dbReference type="InterPro" id="IPR011050">
    <property type="entry name" value="Pectin_lyase_fold/virulence"/>
</dbReference>
<dbReference type="SUPFAM" id="SSF51126">
    <property type="entry name" value="Pectin lyase-like"/>
    <property type="match status" value="2"/>
</dbReference>
<accession>B2IJI0</accession>
<dbReference type="RefSeq" id="WP_012385644.1">
    <property type="nucleotide sequence ID" value="NC_010581.1"/>
</dbReference>
<evidence type="ECO:0000313" key="1">
    <source>
        <dbReference type="EMBL" id="ACB96293.1"/>
    </source>
</evidence>
<name>B2IJI0_BEII9</name>
<dbReference type="EMBL" id="CP001016">
    <property type="protein sequence ID" value="ACB96293.1"/>
    <property type="molecule type" value="Genomic_DNA"/>
</dbReference>
<dbReference type="KEGG" id="bid:Bind_2721"/>
<organism evidence="1 2">
    <name type="scientific">Beijerinckia indica subsp. indica (strain ATCC 9039 / DSM 1715 / NCIMB 8712)</name>
    <dbReference type="NCBI Taxonomy" id="395963"/>
    <lineage>
        <taxon>Bacteria</taxon>
        <taxon>Pseudomonadati</taxon>
        <taxon>Pseudomonadota</taxon>
        <taxon>Alphaproteobacteria</taxon>
        <taxon>Hyphomicrobiales</taxon>
        <taxon>Beijerinckiaceae</taxon>
        <taxon>Beijerinckia</taxon>
    </lineage>
</organism>
<protein>
    <recommendedName>
        <fullName evidence="3">Pectate lyase superfamily protein domain-containing protein</fullName>
    </recommendedName>
</protein>
<dbReference type="AlphaFoldDB" id="B2IJI0"/>
<reference evidence="2" key="1">
    <citation type="submission" date="2008-03" db="EMBL/GenBank/DDBJ databases">
        <title>Complete sequence of chromosome of Beijerinckia indica subsp. indica ATCC 9039.</title>
        <authorList>
            <consortium name="US DOE Joint Genome Institute"/>
            <person name="Copeland A."/>
            <person name="Lucas S."/>
            <person name="Lapidus A."/>
            <person name="Glavina del Rio T."/>
            <person name="Dalin E."/>
            <person name="Tice H."/>
            <person name="Bruce D."/>
            <person name="Goodwin L."/>
            <person name="Pitluck S."/>
            <person name="LaButti K."/>
            <person name="Schmutz J."/>
            <person name="Larimer F."/>
            <person name="Land M."/>
            <person name="Hauser L."/>
            <person name="Kyrpides N."/>
            <person name="Mikhailova N."/>
            <person name="Dunfield P.F."/>
            <person name="Dedysh S.N."/>
            <person name="Liesack W."/>
            <person name="Saw J.H."/>
            <person name="Alam M."/>
            <person name="Chen Y."/>
            <person name="Murrell J.C."/>
            <person name="Richardson P."/>
        </authorList>
    </citation>
    <scope>NUCLEOTIDE SEQUENCE [LARGE SCALE GENOMIC DNA]</scope>
    <source>
        <strain evidence="2">ATCC 9039 / DSM 1715 / NCIMB 8712</strain>
    </source>
</reference>
<gene>
    <name evidence="1" type="ordered locus">Bind_2721</name>
</gene>
<evidence type="ECO:0008006" key="3">
    <source>
        <dbReference type="Google" id="ProtNLM"/>
    </source>
</evidence>
<keyword evidence="2" id="KW-1185">Reference proteome</keyword>
<proteinExistence type="predicted"/>
<dbReference type="HOGENOM" id="CLU_541495_0_0_5"/>
<sequence>MSQSISTSTVTTGAITPAQYGAPTDGVSSSDAAIVAAANAAVAQGKPLLIDQTYAFMSKWTPPAGLQLTGNGVDVSTLLWKGTGDAIEIINPISIDGLTVDGGVPAGQDRTTSDISVLVSIHGPIDLTSPRLNGITIGTLRIKGTRSVGFVVANVDSLQISNLDLQTIYTGGSIFSGLTNANIDLLTADDIGNTKRFISRQGTAVAVMTETKPVSLWYNHSGIKPTDGVVFGVVKLSRTTDSAFYTHDDFGTGVTNVHVKRISVDTSGKDGCKTRNGPTYVRFDTVVTNKTSLRGLDIESNHTTVGTVNVSNVGYDAVGDILGHPAPYTGGDGTNESAQTDPQGLVISTCSDVSVANITINHVRDSPYSGGEGHGIRLYSASAVTLTGSVTDTDGNGLRMAGSSNVTANVTVVDACRNHNNTVMAYSVSDGLGLSKNCQLTLAVSETGTPSVPYAVRLDSGCGITANVTCNPLQFTNSVPVRNNSSAPCT</sequence>
<reference evidence="1 2" key="2">
    <citation type="journal article" date="2010" name="J. Bacteriol.">
        <title>Complete genome sequence of Beijerinckia indica subsp. indica.</title>
        <authorList>
            <person name="Tamas I."/>
            <person name="Dedysh S.N."/>
            <person name="Liesack W."/>
            <person name="Stott M.B."/>
            <person name="Alam M."/>
            <person name="Murrell J.C."/>
            <person name="Dunfield P.F."/>
        </authorList>
    </citation>
    <scope>NUCLEOTIDE SEQUENCE [LARGE SCALE GENOMIC DNA]</scope>
    <source>
        <strain evidence="2">ATCC 9039 / DSM 1715 / NCIMB 8712</strain>
    </source>
</reference>